<organism evidence="2 3">
    <name type="scientific">Dictyobacter alpinus</name>
    <dbReference type="NCBI Taxonomy" id="2014873"/>
    <lineage>
        <taxon>Bacteria</taxon>
        <taxon>Bacillati</taxon>
        <taxon>Chloroflexota</taxon>
        <taxon>Ktedonobacteria</taxon>
        <taxon>Ktedonobacterales</taxon>
        <taxon>Dictyobacteraceae</taxon>
        <taxon>Dictyobacter</taxon>
    </lineage>
</organism>
<dbReference type="PANTHER" id="PTHR42702:SF1">
    <property type="entry name" value="REGULATORY PROTEIN FOR BETA-LACTAMASE"/>
    <property type="match status" value="1"/>
</dbReference>
<dbReference type="InterPro" id="IPR011411">
    <property type="entry name" value="MazG-related_YvdC"/>
</dbReference>
<keyword evidence="3" id="KW-1185">Reference proteome</keyword>
<feature type="domain" description="NTP pyrophosphohydrolase MazG-like" evidence="1">
    <location>
        <begin position="38"/>
        <end position="94"/>
    </location>
</feature>
<dbReference type="EMBL" id="BIFT01000002">
    <property type="protein sequence ID" value="GCE29984.1"/>
    <property type="molecule type" value="Genomic_DNA"/>
</dbReference>
<dbReference type="Pfam" id="PF03819">
    <property type="entry name" value="MazG"/>
    <property type="match status" value="1"/>
</dbReference>
<dbReference type="InterPro" id="IPR004518">
    <property type="entry name" value="MazG-like_dom"/>
</dbReference>
<dbReference type="PANTHER" id="PTHR42702">
    <property type="entry name" value="NUCLEOTIDE PYROPHOSPHOHYDROLASE"/>
    <property type="match status" value="1"/>
</dbReference>
<dbReference type="RefSeq" id="WP_126630159.1">
    <property type="nucleotide sequence ID" value="NZ_BIFT01000002.1"/>
</dbReference>
<reference evidence="3" key="1">
    <citation type="submission" date="2018-12" db="EMBL/GenBank/DDBJ databases">
        <title>Tengunoibacter tsumagoiensis gen. nov., sp. nov., Dictyobacter kobayashii sp. nov., D. alpinus sp. nov., and D. joshuensis sp. nov. and description of Dictyobacteraceae fam. nov. within the order Ktedonobacterales isolated from Tengu-no-mugimeshi.</title>
        <authorList>
            <person name="Wang C.M."/>
            <person name="Zheng Y."/>
            <person name="Sakai Y."/>
            <person name="Toyoda A."/>
            <person name="Minakuchi Y."/>
            <person name="Abe K."/>
            <person name="Yokota A."/>
            <person name="Yabe S."/>
        </authorList>
    </citation>
    <scope>NUCLEOTIDE SEQUENCE [LARGE SCALE GENOMIC DNA]</scope>
    <source>
        <strain evidence="3">Uno16</strain>
    </source>
</reference>
<dbReference type="AlphaFoldDB" id="A0A402BF08"/>
<gene>
    <name evidence="2" type="ORF">KDA_54680</name>
</gene>
<dbReference type="OrthoDB" id="2418132at2"/>
<dbReference type="SUPFAM" id="SSF101386">
    <property type="entry name" value="all-alpha NTP pyrophosphatases"/>
    <property type="match status" value="1"/>
</dbReference>
<evidence type="ECO:0000313" key="2">
    <source>
        <dbReference type="EMBL" id="GCE29984.1"/>
    </source>
</evidence>
<dbReference type="Proteomes" id="UP000287171">
    <property type="component" value="Unassembled WGS sequence"/>
</dbReference>
<protein>
    <submittedName>
        <fullName evidence="2">Nucleotide pyrophosphohydrolase</fullName>
    </submittedName>
</protein>
<sequence length="106" mass="12472">MADLPIHPTLPELQVYMDEICKERGWTKDSYAEKFLLFTEEVGELAKAIRKTQGLYQEKARQKHAELDEEFADVLSYLLDLANYFQVDLEKAFRDKEQVNAARTWE</sequence>
<name>A0A402BF08_9CHLR</name>
<dbReference type="GO" id="GO:0016787">
    <property type="term" value="F:hydrolase activity"/>
    <property type="evidence" value="ECO:0007669"/>
    <property type="project" value="UniProtKB-KW"/>
</dbReference>
<evidence type="ECO:0000259" key="1">
    <source>
        <dbReference type="Pfam" id="PF03819"/>
    </source>
</evidence>
<keyword evidence="2" id="KW-0378">Hydrolase</keyword>
<accession>A0A402BF08</accession>
<comment type="caution">
    <text evidence="2">The sequence shown here is derived from an EMBL/GenBank/DDBJ whole genome shotgun (WGS) entry which is preliminary data.</text>
</comment>
<evidence type="ECO:0000313" key="3">
    <source>
        <dbReference type="Proteomes" id="UP000287171"/>
    </source>
</evidence>
<dbReference type="PIRSF" id="PIRSF036521">
    <property type="entry name" value="UCP036521_pph"/>
    <property type="match status" value="1"/>
</dbReference>
<dbReference type="Gene3D" id="1.10.287.1080">
    <property type="entry name" value="MazG-like"/>
    <property type="match status" value="1"/>
</dbReference>
<proteinExistence type="predicted"/>